<dbReference type="GO" id="GO:0080153">
    <property type="term" value="P:negative regulation of reductive pentose-phosphate cycle"/>
    <property type="evidence" value="ECO:0007669"/>
    <property type="project" value="TreeGrafter"/>
</dbReference>
<proteinExistence type="predicted"/>
<reference evidence="6 7" key="1">
    <citation type="journal article" date="2018" name="Plant J.">
        <title>Genome sequences of Chlorella sorokiniana UTEX 1602 and Micractinium conductrix SAG 241.80: implications to maltose excretion by a green alga.</title>
        <authorList>
            <person name="Arriola M.B."/>
            <person name="Velmurugan N."/>
            <person name="Zhang Y."/>
            <person name="Plunkett M.H."/>
            <person name="Hondzo H."/>
            <person name="Barney B.M."/>
        </authorList>
    </citation>
    <scope>NUCLEOTIDE SEQUENCE [LARGE SCALE GENOMIC DNA]</scope>
    <source>
        <strain evidence="6 7">SAG 241.80</strain>
    </source>
</reference>
<feature type="compositionally biased region" description="Low complexity" evidence="3">
    <location>
        <begin position="73"/>
        <end position="83"/>
    </location>
</feature>
<evidence type="ECO:0000256" key="2">
    <source>
        <dbReference type="PROSITE-ProRule" id="PRU00117"/>
    </source>
</evidence>
<feature type="domain" description="K Homology" evidence="4">
    <location>
        <begin position="137"/>
        <end position="204"/>
    </location>
</feature>
<gene>
    <name evidence="6" type="ORF">C2E20_7625</name>
</gene>
<feature type="domain" description="CP12" evidence="5">
    <location>
        <begin position="38"/>
        <end position="115"/>
    </location>
</feature>
<keyword evidence="2" id="KW-0694">RNA-binding</keyword>
<evidence type="ECO:0000313" key="6">
    <source>
        <dbReference type="EMBL" id="PSC68898.1"/>
    </source>
</evidence>
<dbReference type="GO" id="GO:0003723">
    <property type="term" value="F:RNA binding"/>
    <property type="evidence" value="ECO:0007669"/>
    <property type="project" value="UniProtKB-UniRule"/>
</dbReference>
<evidence type="ECO:0000256" key="1">
    <source>
        <dbReference type="PIRSR" id="PIRSR639314-50"/>
    </source>
</evidence>
<dbReference type="GO" id="GO:0009507">
    <property type="term" value="C:chloroplast"/>
    <property type="evidence" value="ECO:0007669"/>
    <property type="project" value="TreeGrafter"/>
</dbReference>
<keyword evidence="7" id="KW-1185">Reference proteome</keyword>
<evidence type="ECO:0000313" key="7">
    <source>
        <dbReference type="Proteomes" id="UP000239649"/>
    </source>
</evidence>
<feature type="region of interest" description="Disordered" evidence="3">
    <location>
        <begin position="73"/>
        <end position="98"/>
    </location>
</feature>
<comment type="caution">
    <text evidence="6">The sequence shown here is derived from an EMBL/GenBank/DDBJ whole genome shotgun (WGS) entry which is preliminary data.</text>
</comment>
<name>A0A2P6V482_9CHLO</name>
<dbReference type="InterPro" id="IPR036612">
    <property type="entry name" value="KH_dom_type_1_sf"/>
</dbReference>
<dbReference type="AlphaFoldDB" id="A0A2P6V482"/>
<feature type="compositionally biased region" description="Gly residues" evidence="3">
    <location>
        <begin position="248"/>
        <end position="264"/>
    </location>
</feature>
<dbReference type="EMBL" id="LHPF02000032">
    <property type="protein sequence ID" value="PSC68898.1"/>
    <property type="molecule type" value="Genomic_DNA"/>
</dbReference>
<feature type="non-terminal residue" evidence="6">
    <location>
        <position position="341"/>
    </location>
</feature>
<accession>A0A2P6V482</accession>
<dbReference type="Pfam" id="PF02672">
    <property type="entry name" value="CP12"/>
    <property type="match status" value="1"/>
</dbReference>
<evidence type="ECO:0000259" key="4">
    <source>
        <dbReference type="SMART" id="SM00322"/>
    </source>
</evidence>
<organism evidence="6 7">
    <name type="scientific">Micractinium conductrix</name>
    <dbReference type="NCBI Taxonomy" id="554055"/>
    <lineage>
        <taxon>Eukaryota</taxon>
        <taxon>Viridiplantae</taxon>
        <taxon>Chlorophyta</taxon>
        <taxon>core chlorophytes</taxon>
        <taxon>Trebouxiophyceae</taxon>
        <taxon>Chlorellales</taxon>
        <taxon>Chlorellaceae</taxon>
        <taxon>Chlorella clade</taxon>
        <taxon>Micractinium</taxon>
    </lineage>
</organism>
<dbReference type="SUPFAM" id="SSF54791">
    <property type="entry name" value="Eukaryotic type KH-domain (KH-domain type I)"/>
    <property type="match status" value="1"/>
</dbReference>
<dbReference type="Pfam" id="PF00013">
    <property type="entry name" value="KH_1"/>
    <property type="match status" value="1"/>
</dbReference>
<feature type="region of interest" description="Disordered" evidence="3">
    <location>
        <begin position="246"/>
        <end position="272"/>
    </location>
</feature>
<dbReference type="InterPro" id="IPR039314">
    <property type="entry name" value="CP12-like"/>
</dbReference>
<feature type="disulfide bond" evidence="1">
    <location>
        <begin position="51"/>
        <end position="59"/>
    </location>
</feature>
<dbReference type="PANTHER" id="PTHR33921:SF15">
    <property type="entry name" value="CALVIN CYCLE PROTEIN CP12-2, CHLOROPLASTIC"/>
    <property type="match status" value="1"/>
</dbReference>
<dbReference type="SMART" id="SM00322">
    <property type="entry name" value="KH"/>
    <property type="match status" value="1"/>
</dbReference>
<dbReference type="InterPro" id="IPR003823">
    <property type="entry name" value="CP12_dom"/>
</dbReference>
<dbReference type="SMART" id="SM01093">
    <property type="entry name" value="CP12"/>
    <property type="match status" value="1"/>
</dbReference>
<dbReference type="InterPro" id="IPR004087">
    <property type="entry name" value="KH_dom"/>
</dbReference>
<dbReference type="InterPro" id="IPR004088">
    <property type="entry name" value="KH_dom_type_1"/>
</dbReference>
<dbReference type="OrthoDB" id="5204190at2759"/>
<dbReference type="PROSITE" id="PS50084">
    <property type="entry name" value="KH_TYPE_1"/>
    <property type="match status" value="1"/>
</dbReference>
<keyword evidence="1" id="KW-1015">Disulfide bond</keyword>
<feature type="disulfide bond" evidence="1">
    <location>
        <begin position="94"/>
        <end position="103"/>
    </location>
</feature>
<dbReference type="PANTHER" id="PTHR33921">
    <property type="entry name" value="CALVIN CYCLE PROTEIN CP12-2, CHLOROPLASTIC"/>
    <property type="match status" value="1"/>
</dbReference>
<dbReference type="CDD" id="cd00105">
    <property type="entry name" value="KH-I"/>
    <property type="match status" value="1"/>
</dbReference>
<evidence type="ECO:0000256" key="3">
    <source>
        <dbReference type="SAM" id="MobiDB-lite"/>
    </source>
</evidence>
<feature type="compositionally biased region" description="Basic and acidic residues" evidence="3">
    <location>
        <begin position="84"/>
        <end position="95"/>
    </location>
</feature>
<dbReference type="Proteomes" id="UP000239649">
    <property type="component" value="Unassembled WGS sequence"/>
</dbReference>
<evidence type="ECO:0000259" key="5">
    <source>
        <dbReference type="SMART" id="SM01093"/>
    </source>
</evidence>
<protein>
    <submittedName>
        <fullName evidence="6">Calvin cycle CP12</fullName>
    </submittedName>
</protein>
<sequence length="341" mass="34534">MQACNVRVSVTRPAVARAAARPSRAARLVVRMSAPKKEDIEAAIKEAQETCEGGPGGECAAAWDTVEELSAAASHAKASSASKDPLEDARVKDCETDPSQPECRVAAARTCSVDDDAADGGVWLQQLVQLLGAKMLPKQTAVVECPKSMVGRVIGKGGETIKSLQQYTGAMIQIDQSTDPTRVTIAGSPQSLQLAVSMVNDIVRGTFKGFAMLRQIALSTSQPGMPGFGQPQPVYVQGYGFVPPSQQGAGGMQGNMGAPGGSQGSGRASPATALAAANPALTTRRPLSDTGSPLGRYGAVGSPSSQGAGSIGAASIAARGALAAKMASAAISPGAGPTSMQ</sequence>
<dbReference type="Gene3D" id="3.30.1370.10">
    <property type="entry name" value="K Homology domain, type 1"/>
    <property type="match status" value="1"/>
</dbReference>